<proteinExistence type="predicted"/>
<dbReference type="GO" id="GO:0000976">
    <property type="term" value="F:transcription cis-regulatory region binding"/>
    <property type="evidence" value="ECO:0007669"/>
    <property type="project" value="TreeGrafter"/>
</dbReference>
<dbReference type="STRING" id="488533.SAMN04487960_10922"/>
<reference evidence="5 6" key="1">
    <citation type="submission" date="2016-10" db="EMBL/GenBank/DDBJ databases">
        <authorList>
            <person name="de Groot N.N."/>
        </authorList>
    </citation>
    <scope>NUCLEOTIDE SEQUENCE [LARGE SCALE GENOMIC DNA]</scope>
    <source>
        <strain evidence="5 6">CGMCC 1.7059</strain>
    </source>
</reference>
<evidence type="ECO:0000256" key="3">
    <source>
        <dbReference type="ARBA" id="ARBA00023163"/>
    </source>
</evidence>
<evidence type="ECO:0000256" key="2">
    <source>
        <dbReference type="ARBA" id="ARBA00023125"/>
    </source>
</evidence>
<evidence type="ECO:0000313" key="5">
    <source>
        <dbReference type="EMBL" id="SDX41032.1"/>
    </source>
</evidence>
<dbReference type="InterPro" id="IPR020449">
    <property type="entry name" value="Tscrpt_reg_AraC-type_HTH"/>
</dbReference>
<dbReference type="InterPro" id="IPR009057">
    <property type="entry name" value="Homeodomain-like_sf"/>
</dbReference>
<gene>
    <name evidence="5" type="ORF">SAMN04487960_10922</name>
</gene>
<dbReference type="GO" id="GO:0005829">
    <property type="term" value="C:cytosol"/>
    <property type="evidence" value="ECO:0007669"/>
    <property type="project" value="TreeGrafter"/>
</dbReference>
<dbReference type="Gene3D" id="1.10.10.60">
    <property type="entry name" value="Homeodomain-like"/>
    <property type="match status" value="1"/>
</dbReference>
<dbReference type="RefSeq" id="WP_091815813.1">
    <property type="nucleotide sequence ID" value="NZ_FNNE01000009.1"/>
</dbReference>
<keyword evidence="3" id="KW-0804">Transcription</keyword>
<dbReference type="Pfam" id="PF12833">
    <property type="entry name" value="HTH_18"/>
    <property type="match status" value="1"/>
</dbReference>
<dbReference type="PROSITE" id="PS01124">
    <property type="entry name" value="HTH_ARAC_FAMILY_2"/>
    <property type="match status" value="1"/>
</dbReference>
<dbReference type="OrthoDB" id="5722175at2"/>
<protein>
    <submittedName>
        <fullName evidence="5">AraC-type DNA-binding protein</fullName>
    </submittedName>
</protein>
<name>A0A1H3BGE7_9GAMM</name>
<accession>A0A1H3BGE7</accession>
<dbReference type="SUPFAM" id="SSF46689">
    <property type="entry name" value="Homeodomain-like"/>
    <property type="match status" value="1"/>
</dbReference>
<keyword evidence="6" id="KW-1185">Reference proteome</keyword>
<organism evidence="5 6">
    <name type="scientific">Marinobacter mobilis</name>
    <dbReference type="NCBI Taxonomy" id="488533"/>
    <lineage>
        <taxon>Bacteria</taxon>
        <taxon>Pseudomonadati</taxon>
        <taxon>Pseudomonadota</taxon>
        <taxon>Gammaproteobacteria</taxon>
        <taxon>Pseudomonadales</taxon>
        <taxon>Marinobacteraceae</taxon>
        <taxon>Marinobacter</taxon>
    </lineage>
</organism>
<dbReference type="PANTHER" id="PTHR47894:SF1">
    <property type="entry name" value="HTH-TYPE TRANSCRIPTIONAL REGULATOR VQSM"/>
    <property type="match status" value="1"/>
</dbReference>
<feature type="domain" description="HTH araC/xylS-type" evidence="4">
    <location>
        <begin position="238"/>
        <end position="339"/>
    </location>
</feature>
<dbReference type="EMBL" id="FNNE01000009">
    <property type="protein sequence ID" value="SDX41032.1"/>
    <property type="molecule type" value="Genomic_DNA"/>
</dbReference>
<evidence type="ECO:0000313" key="6">
    <source>
        <dbReference type="Proteomes" id="UP000199675"/>
    </source>
</evidence>
<dbReference type="Proteomes" id="UP000199675">
    <property type="component" value="Unassembled WGS sequence"/>
</dbReference>
<evidence type="ECO:0000256" key="1">
    <source>
        <dbReference type="ARBA" id="ARBA00023015"/>
    </source>
</evidence>
<sequence>MSNKAAQWWELPVPAVFPQTYLRIAQERGIPAQIILEQARLPLDYARTPGDLTMAQMERLILAVWDVTGNNGLGLDVGWQLPPTAFGNFGYALLCSATMADAIQLCHRYWHLVAPGTALSLRSEGAWFVIEISIPSILEPRFHQLFLEVTFTSLCHGFQLLTGTSVNELDVWFDFAEPEYADRARQRLGTVRYGKANNRVRFPTHLLDTQLGMHNPMALKFAIEQCDRESALSHAQSNKLEAVVRERMVFSVNGYPGLETISRQLNMTSRTLRRRLEQEGTCFKTLLGDAKRRDAVRMLDDHDLEIQKVAGMLGYRDPANFTRAFRQWTGQSPSEYRRTRRSG</sequence>
<dbReference type="Pfam" id="PF12625">
    <property type="entry name" value="Arabinose_bd"/>
    <property type="match status" value="1"/>
</dbReference>
<dbReference type="GO" id="GO:0003700">
    <property type="term" value="F:DNA-binding transcription factor activity"/>
    <property type="evidence" value="ECO:0007669"/>
    <property type="project" value="InterPro"/>
</dbReference>
<keyword evidence="1" id="KW-0805">Transcription regulation</keyword>
<dbReference type="InterPro" id="IPR018060">
    <property type="entry name" value="HTH_AraC"/>
</dbReference>
<keyword evidence="2 5" id="KW-0238">DNA-binding</keyword>
<dbReference type="AlphaFoldDB" id="A0A1H3BGE7"/>
<dbReference type="PRINTS" id="PR00032">
    <property type="entry name" value="HTHARAC"/>
</dbReference>
<evidence type="ECO:0000259" key="4">
    <source>
        <dbReference type="PROSITE" id="PS01124"/>
    </source>
</evidence>
<dbReference type="PANTHER" id="PTHR47894">
    <property type="entry name" value="HTH-TYPE TRANSCRIPTIONAL REGULATOR GADX"/>
    <property type="match status" value="1"/>
</dbReference>
<dbReference type="InterPro" id="IPR032687">
    <property type="entry name" value="AraC-type_N"/>
</dbReference>
<dbReference type="SMART" id="SM00342">
    <property type="entry name" value="HTH_ARAC"/>
    <property type="match status" value="1"/>
</dbReference>